<evidence type="ECO:0000313" key="1">
    <source>
        <dbReference type="EMBL" id="RMP15794.1"/>
    </source>
</evidence>
<proteinExistence type="predicted"/>
<accession>A0A0P9PHU6</accession>
<evidence type="ECO:0000313" key="2">
    <source>
        <dbReference type="Proteomes" id="UP000267908"/>
    </source>
</evidence>
<protein>
    <submittedName>
        <fullName evidence="1">Uncharacterized protein</fullName>
    </submittedName>
</protein>
<sequence>MVFRGYKQHAVGSTQLLAKSAVGRWWRVAVDVFVVQRQITDFDDVKLQSGWGQLGECQRGLAVDGLFSQTADQHGNGMNLAHENIRHLVEEGLGIEQKPDLDDVGATQFPLNTASAWIIFFNKANSPINQWSTSLDGFVNQQLYSVSEVTEQMASVLVGQFHARDAEGRVYPVHEFQESQPDEAQDGQPVITYRLAIGDRVKHLGGEDFQLVQSGVKITRTPT</sequence>
<name>A0A0P9PHU6_9PSED</name>
<organism evidence="1 2">
    <name type="scientific">Pseudomonas syringae pv. delphinii</name>
    <dbReference type="NCBI Taxonomy" id="192088"/>
    <lineage>
        <taxon>Bacteria</taxon>
        <taxon>Pseudomonadati</taxon>
        <taxon>Pseudomonadota</taxon>
        <taxon>Gammaproteobacteria</taxon>
        <taxon>Pseudomonadales</taxon>
        <taxon>Pseudomonadaceae</taxon>
        <taxon>Pseudomonas</taxon>
    </lineage>
</organism>
<reference evidence="1 2" key="1">
    <citation type="submission" date="2018-08" db="EMBL/GenBank/DDBJ databases">
        <title>Recombination of ecologically and evolutionarily significant loci maintains genetic cohesion in the Pseudomonas syringae species complex.</title>
        <authorList>
            <person name="Dillon M."/>
            <person name="Thakur S."/>
            <person name="Almeida R.N.D."/>
            <person name="Weir B.S."/>
            <person name="Guttman D.S."/>
        </authorList>
    </citation>
    <scope>NUCLEOTIDE SEQUENCE [LARGE SCALE GENOMIC DNA]</scope>
    <source>
        <strain evidence="1 2">ICMP 4330</strain>
    </source>
</reference>
<dbReference type="EMBL" id="RBQG01000102">
    <property type="protein sequence ID" value="RMP15794.1"/>
    <property type="molecule type" value="Genomic_DNA"/>
</dbReference>
<comment type="caution">
    <text evidence="1">The sequence shown here is derived from an EMBL/GenBank/DDBJ whole genome shotgun (WGS) entry which is preliminary data.</text>
</comment>
<dbReference type="AlphaFoldDB" id="A0A0P9PHU6"/>
<dbReference type="Proteomes" id="UP000267908">
    <property type="component" value="Unassembled WGS sequence"/>
</dbReference>
<gene>
    <name evidence="1" type="ORF">ALQ28_04087</name>
</gene>